<evidence type="ECO:0000256" key="4">
    <source>
        <dbReference type="ARBA" id="ARBA00022606"/>
    </source>
</evidence>
<accession>A0A5N3UPV3</accession>
<feature type="transmembrane region" description="Helical" evidence="13">
    <location>
        <begin position="133"/>
        <end position="153"/>
    </location>
</feature>
<keyword evidence="9 12" id="KW-0675">Receptor</keyword>
<gene>
    <name evidence="14" type="ORF">FD754_024363</name>
</gene>
<evidence type="ECO:0000256" key="6">
    <source>
        <dbReference type="ARBA" id="ARBA00022989"/>
    </source>
</evidence>
<feature type="transmembrane region" description="Helical" evidence="13">
    <location>
        <begin position="201"/>
        <end position="224"/>
    </location>
</feature>
<keyword evidence="8 12" id="KW-0472">Membrane</keyword>
<keyword evidence="15" id="KW-1185">Reference proteome</keyword>
<sequence length="279" mass="32403">MITLPLTIFSILVLTGFVLRNFANSFIVLVNCIDWVKRQKISADGSLTALAGCRIVLLWVMLMNWYLVVLNPVLYSLKELLLIFLHLKWRVKSVVRIVLLGTSFFLVFHVAVICDDEAIQTNEYKGNSSQKTILRGSLWLPRVTLLMLLLLLSRFSRNLISFTMSLTCFLLLLVSLWKHLKKMQLSGKGSRDPSTKVHIKAMQTVISFLLLFAIHFLTLMGSIWSCKRQQKEHVFLFFEALGFLYPSNHSYILIWGNRKLTKAFLSFLWQLRCWLREKK</sequence>
<keyword evidence="5 12" id="KW-0812">Transmembrane</keyword>
<feature type="transmembrane region" description="Helical" evidence="13">
    <location>
        <begin position="159"/>
        <end position="180"/>
    </location>
</feature>
<evidence type="ECO:0000256" key="5">
    <source>
        <dbReference type="ARBA" id="ARBA00022692"/>
    </source>
</evidence>
<evidence type="ECO:0000313" key="14">
    <source>
        <dbReference type="EMBL" id="KAB0338751.1"/>
    </source>
</evidence>
<evidence type="ECO:0000256" key="11">
    <source>
        <dbReference type="RuleBase" id="RU004423"/>
    </source>
</evidence>
<dbReference type="GO" id="GO:0016020">
    <property type="term" value="C:membrane"/>
    <property type="evidence" value="ECO:0007669"/>
    <property type="project" value="UniProtKB-SubCell"/>
</dbReference>
<keyword evidence="10 12" id="KW-0807">Transducer</keyword>
<dbReference type="GO" id="GO:0004930">
    <property type="term" value="F:G protein-coupled receptor activity"/>
    <property type="evidence" value="ECO:0007669"/>
    <property type="project" value="UniProtKB-KW"/>
</dbReference>
<keyword evidence="4 12" id="KW-0716">Sensory transduction</keyword>
<feature type="transmembrane region" description="Helical" evidence="13">
    <location>
        <begin position="94"/>
        <end position="113"/>
    </location>
</feature>
<dbReference type="PANTHER" id="PTHR11394:SF27">
    <property type="entry name" value="TASTE RECEPTOR TYPE 2 MEMBER 20"/>
    <property type="match status" value="1"/>
</dbReference>
<protein>
    <recommendedName>
        <fullName evidence="12">Taste receptor type 2</fullName>
    </recommendedName>
</protein>
<evidence type="ECO:0000256" key="2">
    <source>
        <dbReference type="ARBA" id="ARBA00007376"/>
    </source>
</evidence>
<reference evidence="14 15" key="1">
    <citation type="submission" date="2019-06" db="EMBL/GenBank/DDBJ databases">
        <title>Discovery of a novel chromosome fission-fusion reversal in muntjac.</title>
        <authorList>
            <person name="Mudd A.B."/>
            <person name="Bredeson J.V."/>
            <person name="Baum R."/>
            <person name="Hockemeyer D."/>
            <person name="Rokhsar D.S."/>
        </authorList>
    </citation>
    <scope>NUCLEOTIDE SEQUENCE [LARGE SCALE GENOMIC DNA]</scope>
    <source>
        <strain evidence="14">UTSW_UCB_Mm</strain>
        <tissue evidence="14">Fibroblast cell line</tissue>
    </source>
</reference>
<organism evidence="14 15">
    <name type="scientific">Muntiacus muntjak</name>
    <name type="common">Barking deer</name>
    <name type="synonym">Indian muntjac</name>
    <dbReference type="NCBI Taxonomy" id="9888"/>
    <lineage>
        <taxon>Eukaryota</taxon>
        <taxon>Metazoa</taxon>
        <taxon>Chordata</taxon>
        <taxon>Craniata</taxon>
        <taxon>Vertebrata</taxon>
        <taxon>Euteleostomi</taxon>
        <taxon>Mammalia</taxon>
        <taxon>Eutheria</taxon>
        <taxon>Laurasiatheria</taxon>
        <taxon>Artiodactyla</taxon>
        <taxon>Ruminantia</taxon>
        <taxon>Pecora</taxon>
        <taxon>Cervidae</taxon>
        <taxon>Muntiacinae</taxon>
        <taxon>Muntiacus</taxon>
    </lineage>
</organism>
<feature type="transmembrane region" description="Helical" evidence="13">
    <location>
        <begin position="51"/>
        <end position="74"/>
    </location>
</feature>
<dbReference type="SUPFAM" id="SSF81321">
    <property type="entry name" value="Family A G protein-coupled receptor-like"/>
    <property type="match status" value="1"/>
</dbReference>
<dbReference type="EMBL" id="VCEA01003246">
    <property type="protein sequence ID" value="KAB0338751.1"/>
    <property type="molecule type" value="Genomic_DNA"/>
</dbReference>
<keyword evidence="3 12" id="KW-0919">Taste</keyword>
<evidence type="ECO:0000256" key="1">
    <source>
        <dbReference type="ARBA" id="ARBA00004141"/>
    </source>
</evidence>
<evidence type="ECO:0000256" key="10">
    <source>
        <dbReference type="ARBA" id="ARBA00023224"/>
    </source>
</evidence>
<keyword evidence="7 12" id="KW-0297">G-protein coupled receptor</keyword>
<evidence type="ECO:0000256" key="7">
    <source>
        <dbReference type="ARBA" id="ARBA00023040"/>
    </source>
</evidence>
<evidence type="ECO:0000256" key="8">
    <source>
        <dbReference type="ARBA" id="ARBA00023136"/>
    </source>
</evidence>
<name>A0A5N3UPV3_MUNMU</name>
<evidence type="ECO:0000256" key="9">
    <source>
        <dbReference type="ARBA" id="ARBA00023170"/>
    </source>
</evidence>
<evidence type="ECO:0000256" key="3">
    <source>
        <dbReference type="ARBA" id="ARBA00022480"/>
    </source>
</evidence>
<feature type="transmembrane region" description="Helical" evidence="13">
    <location>
        <begin position="6"/>
        <end position="30"/>
    </location>
</feature>
<dbReference type="PANTHER" id="PTHR11394">
    <property type="entry name" value="TASTE RECEPTOR TYPE 2"/>
    <property type="match status" value="1"/>
</dbReference>
<dbReference type="InterPro" id="IPR007960">
    <property type="entry name" value="TAS2R"/>
</dbReference>
<evidence type="ECO:0000313" key="15">
    <source>
        <dbReference type="Proteomes" id="UP000326458"/>
    </source>
</evidence>
<comment type="similarity">
    <text evidence="2 11">Belongs to the G-protein coupled receptor T2R family.</text>
</comment>
<evidence type="ECO:0000256" key="13">
    <source>
        <dbReference type="SAM" id="Phobius"/>
    </source>
</evidence>
<dbReference type="GO" id="GO:0033038">
    <property type="term" value="F:bitter taste receptor activity"/>
    <property type="evidence" value="ECO:0007669"/>
    <property type="project" value="InterPro"/>
</dbReference>
<keyword evidence="6 13" id="KW-1133">Transmembrane helix</keyword>
<evidence type="ECO:0000256" key="12">
    <source>
        <dbReference type="RuleBase" id="RU004424"/>
    </source>
</evidence>
<dbReference type="AlphaFoldDB" id="A0A5N3UPV3"/>
<proteinExistence type="inferred from homology"/>
<dbReference type="Proteomes" id="UP000326458">
    <property type="component" value="Unassembled WGS sequence"/>
</dbReference>
<comment type="caution">
    <text evidence="14">The sequence shown here is derived from an EMBL/GenBank/DDBJ whole genome shotgun (WGS) entry which is preliminary data.</text>
</comment>
<comment type="subcellular location">
    <subcellularLocation>
        <location evidence="1 12">Membrane</location>
        <topology evidence="1 12">Multi-pass membrane protein</topology>
    </subcellularLocation>
</comment>
<dbReference type="Pfam" id="PF05296">
    <property type="entry name" value="TAS2R"/>
    <property type="match status" value="2"/>
</dbReference>